<evidence type="ECO:0000313" key="6">
    <source>
        <dbReference type="Proteomes" id="UP000178558"/>
    </source>
</evidence>
<gene>
    <name evidence="5" type="ORF">A3B50_00200</name>
</gene>
<keyword evidence="2" id="KW-0328">Glycosyltransferase</keyword>
<dbReference type="PANTHER" id="PTHR43179">
    <property type="entry name" value="RHAMNOSYLTRANSFERASE WBBL"/>
    <property type="match status" value="1"/>
</dbReference>
<dbReference type="SUPFAM" id="SSF53448">
    <property type="entry name" value="Nucleotide-diphospho-sugar transferases"/>
    <property type="match status" value="1"/>
</dbReference>
<feature type="domain" description="Glycosyltransferase 2-like" evidence="4">
    <location>
        <begin position="7"/>
        <end position="136"/>
    </location>
</feature>
<dbReference type="Proteomes" id="UP000178558">
    <property type="component" value="Unassembled WGS sequence"/>
</dbReference>
<dbReference type="Gene3D" id="3.90.550.10">
    <property type="entry name" value="Spore Coat Polysaccharide Biosynthesis Protein SpsA, Chain A"/>
    <property type="match status" value="1"/>
</dbReference>
<comment type="caution">
    <text evidence="5">The sequence shown here is derived from an EMBL/GenBank/DDBJ whole genome shotgun (WGS) entry which is preliminary data.</text>
</comment>
<dbReference type="EMBL" id="MGAQ01000020">
    <property type="protein sequence ID" value="OGK50194.1"/>
    <property type="molecule type" value="Genomic_DNA"/>
</dbReference>
<dbReference type="Pfam" id="PF00535">
    <property type="entry name" value="Glycos_transf_2"/>
    <property type="match status" value="1"/>
</dbReference>
<sequence>MNQSLAIIVPTINPRVLADFIESLKKQKNRNFHVFVIDISGSTSSKIAGDNITCLKRENKGYAHSVNEGLREALQKEFSRFCIINDDTFFEQDFVERSLSSIEKHPGVIVGGKILYAPGHEYHKDRYPQADLGKVIWYAGGFFDWDHALSKHRGVDEVDHGQYNTSVETEFITGALMLLDKSVIGKVGFWDESYFLYFEDADYCVRASKKDVSLYYDPAIIIWHKISQSTGGSGSSLHAKYQNKNRLKFGLKYAPVNTKLHLLKNFVFSFGKR</sequence>
<evidence type="ECO:0000256" key="2">
    <source>
        <dbReference type="ARBA" id="ARBA00022676"/>
    </source>
</evidence>
<keyword evidence="3" id="KW-0808">Transferase</keyword>
<dbReference type="InterPro" id="IPR001173">
    <property type="entry name" value="Glyco_trans_2-like"/>
</dbReference>
<protein>
    <recommendedName>
        <fullName evidence="4">Glycosyltransferase 2-like domain-containing protein</fullName>
    </recommendedName>
</protein>
<dbReference type="InterPro" id="IPR029044">
    <property type="entry name" value="Nucleotide-diphossugar_trans"/>
</dbReference>
<dbReference type="GO" id="GO:0016757">
    <property type="term" value="F:glycosyltransferase activity"/>
    <property type="evidence" value="ECO:0007669"/>
    <property type="project" value="UniProtKB-KW"/>
</dbReference>
<evidence type="ECO:0000256" key="3">
    <source>
        <dbReference type="ARBA" id="ARBA00022679"/>
    </source>
</evidence>
<comment type="similarity">
    <text evidence="1">Belongs to the glycosyltransferase 2 family.</text>
</comment>
<evidence type="ECO:0000256" key="1">
    <source>
        <dbReference type="ARBA" id="ARBA00006739"/>
    </source>
</evidence>
<evidence type="ECO:0000313" key="5">
    <source>
        <dbReference type="EMBL" id="OGK50194.1"/>
    </source>
</evidence>
<reference evidence="5 6" key="1">
    <citation type="journal article" date="2016" name="Nat. Commun.">
        <title>Thousands of microbial genomes shed light on interconnected biogeochemical processes in an aquifer system.</title>
        <authorList>
            <person name="Anantharaman K."/>
            <person name="Brown C.T."/>
            <person name="Hug L.A."/>
            <person name="Sharon I."/>
            <person name="Castelle C.J."/>
            <person name="Probst A.J."/>
            <person name="Thomas B.C."/>
            <person name="Singh A."/>
            <person name="Wilkins M.J."/>
            <person name="Karaoz U."/>
            <person name="Brodie E.L."/>
            <person name="Williams K.H."/>
            <person name="Hubbard S.S."/>
            <person name="Banfield J.F."/>
        </authorList>
    </citation>
    <scope>NUCLEOTIDE SEQUENCE [LARGE SCALE GENOMIC DNA]</scope>
</reference>
<dbReference type="PANTHER" id="PTHR43179:SF12">
    <property type="entry name" value="GALACTOFURANOSYLTRANSFERASE GLFT2"/>
    <property type="match status" value="1"/>
</dbReference>
<accession>A0A1F7J3N1</accession>
<evidence type="ECO:0000259" key="4">
    <source>
        <dbReference type="Pfam" id="PF00535"/>
    </source>
</evidence>
<dbReference type="AlphaFoldDB" id="A0A1F7J3N1"/>
<organism evidence="5 6">
    <name type="scientific">Candidatus Roizmanbacteria bacterium RIFCSPLOWO2_01_FULL_40_42</name>
    <dbReference type="NCBI Taxonomy" id="1802066"/>
    <lineage>
        <taxon>Bacteria</taxon>
        <taxon>Candidatus Roizmaniibacteriota</taxon>
    </lineage>
</organism>
<name>A0A1F7J3N1_9BACT</name>
<proteinExistence type="inferred from homology"/>